<evidence type="ECO:0000256" key="3">
    <source>
        <dbReference type="ARBA" id="ARBA00022722"/>
    </source>
</evidence>
<comment type="similarity">
    <text evidence="7 8">Belongs to the PINc/VapC protein family.</text>
</comment>
<keyword evidence="8" id="KW-0800">Toxin</keyword>
<evidence type="ECO:0000256" key="2">
    <source>
        <dbReference type="ARBA" id="ARBA00022649"/>
    </source>
</evidence>
<evidence type="ECO:0000256" key="6">
    <source>
        <dbReference type="ARBA" id="ARBA00022842"/>
    </source>
</evidence>
<dbReference type="RefSeq" id="WP_003793849.1">
    <property type="nucleotide sequence ID" value="NZ_GG665871.1"/>
</dbReference>
<dbReference type="GO" id="GO:0000287">
    <property type="term" value="F:magnesium ion binding"/>
    <property type="evidence" value="ECO:0007669"/>
    <property type="project" value="UniProtKB-UniRule"/>
</dbReference>
<evidence type="ECO:0000259" key="9">
    <source>
        <dbReference type="Pfam" id="PF01850"/>
    </source>
</evidence>
<name>C4GHW7_9NEIS</name>
<accession>C4GHW7</accession>
<proteinExistence type="inferred from homology"/>
<keyword evidence="3 8" id="KW-0540">Nuclease</keyword>
<dbReference type="InterPro" id="IPR022907">
    <property type="entry name" value="VapC_family"/>
</dbReference>
<evidence type="ECO:0000313" key="10">
    <source>
        <dbReference type="EMBL" id="EEP68555.1"/>
    </source>
</evidence>
<evidence type="ECO:0000256" key="5">
    <source>
        <dbReference type="ARBA" id="ARBA00022801"/>
    </source>
</evidence>
<dbReference type="STRING" id="629741.GCWU000324_00455"/>
<evidence type="ECO:0000256" key="7">
    <source>
        <dbReference type="ARBA" id="ARBA00038093"/>
    </source>
</evidence>
<comment type="caution">
    <text evidence="10">The sequence shown here is derived from an EMBL/GenBank/DDBJ whole genome shotgun (WGS) entry which is preliminary data.</text>
</comment>
<evidence type="ECO:0000313" key="11">
    <source>
        <dbReference type="Proteomes" id="UP000003009"/>
    </source>
</evidence>
<comment type="cofactor">
    <cofactor evidence="1 8">
        <name>Mg(2+)</name>
        <dbReference type="ChEBI" id="CHEBI:18420"/>
    </cofactor>
</comment>
<dbReference type="EMBL" id="ACJW02000002">
    <property type="protein sequence ID" value="EEP68555.1"/>
    <property type="molecule type" value="Genomic_DNA"/>
</dbReference>
<dbReference type="PANTHER" id="PTHR33653">
    <property type="entry name" value="RIBONUCLEASE VAPC2"/>
    <property type="match status" value="1"/>
</dbReference>
<gene>
    <name evidence="8" type="primary">vapC</name>
    <name evidence="10" type="ORF">GCWU000324_00455</name>
</gene>
<dbReference type="Pfam" id="PF01850">
    <property type="entry name" value="PIN"/>
    <property type="match status" value="1"/>
</dbReference>
<reference evidence="10" key="1">
    <citation type="submission" date="2009-04" db="EMBL/GenBank/DDBJ databases">
        <authorList>
            <person name="Weinstock G."/>
            <person name="Sodergren E."/>
            <person name="Clifton S."/>
            <person name="Fulton L."/>
            <person name="Fulton B."/>
            <person name="Courtney L."/>
            <person name="Fronick C."/>
            <person name="Harrison M."/>
            <person name="Strong C."/>
            <person name="Farmer C."/>
            <person name="Delahaunty K."/>
            <person name="Markovic C."/>
            <person name="Hall O."/>
            <person name="Minx P."/>
            <person name="Tomlinson C."/>
            <person name="Mitreva M."/>
            <person name="Nelson J."/>
            <person name="Hou S."/>
            <person name="Wollam A."/>
            <person name="Pepin K.H."/>
            <person name="Johnson M."/>
            <person name="Bhonagiri V."/>
            <person name="Nash W.E."/>
            <person name="Warren W."/>
            <person name="Chinwalla A."/>
            <person name="Mardis E.R."/>
            <person name="Wilson R.K."/>
        </authorList>
    </citation>
    <scope>NUCLEOTIDE SEQUENCE [LARGE SCALE GENOMIC DNA]</scope>
    <source>
        <strain evidence="10">ATCC 51147</strain>
    </source>
</reference>
<dbReference type="Proteomes" id="UP000003009">
    <property type="component" value="Unassembled WGS sequence"/>
</dbReference>
<dbReference type="InterPro" id="IPR050556">
    <property type="entry name" value="Type_II_TA_system_RNase"/>
</dbReference>
<dbReference type="InterPro" id="IPR002716">
    <property type="entry name" value="PIN_dom"/>
</dbReference>
<dbReference type="OrthoDB" id="9796690at2"/>
<dbReference type="GO" id="GO:0004540">
    <property type="term" value="F:RNA nuclease activity"/>
    <property type="evidence" value="ECO:0007669"/>
    <property type="project" value="InterPro"/>
</dbReference>
<dbReference type="InterPro" id="IPR029060">
    <property type="entry name" value="PIN-like_dom_sf"/>
</dbReference>
<protein>
    <recommendedName>
        <fullName evidence="8">Ribonuclease VapC</fullName>
        <shortName evidence="8">RNase VapC</shortName>
        <ecNumber evidence="8">3.1.-.-</ecNumber>
    </recommendedName>
    <alternativeName>
        <fullName evidence="8">Toxin VapC</fullName>
    </alternativeName>
</protein>
<dbReference type="AlphaFoldDB" id="C4GHW7"/>
<comment type="function">
    <text evidence="8">Toxic component of a toxin-antitoxin (TA) system. An RNase.</text>
</comment>
<feature type="binding site" evidence="8">
    <location>
        <position position="6"/>
    </location>
    <ligand>
        <name>Mg(2+)</name>
        <dbReference type="ChEBI" id="CHEBI:18420"/>
    </ligand>
</feature>
<dbReference type="EC" id="3.1.-.-" evidence="8"/>
<dbReference type="GO" id="GO:0016787">
    <property type="term" value="F:hydrolase activity"/>
    <property type="evidence" value="ECO:0007669"/>
    <property type="project" value="UniProtKB-KW"/>
</dbReference>
<evidence type="ECO:0000256" key="8">
    <source>
        <dbReference type="HAMAP-Rule" id="MF_00265"/>
    </source>
</evidence>
<dbReference type="GO" id="GO:0090729">
    <property type="term" value="F:toxin activity"/>
    <property type="evidence" value="ECO:0007669"/>
    <property type="project" value="UniProtKB-KW"/>
</dbReference>
<sequence length="135" mass="15244">MMYMLDTNILIYIQKNNPPAVREKINRLPSHAKLCMSFVSYAELLSGAQGSRNPEKARENIARLVQIVSVLLPETPICEHYARWRDALKRQGAMIGGNDLWIAAHALAADAVLVTHNTKEFAQIGDLKWEDWTAQ</sequence>
<keyword evidence="4 8" id="KW-0479">Metal-binding</keyword>
<feature type="domain" description="PIN" evidence="9">
    <location>
        <begin position="3"/>
        <end position="125"/>
    </location>
</feature>
<dbReference type="HOGENOM" id="CLU_118482_5_0_4"/>
<dbReference type="PANTHER" id="PTHR33653:SF1">
    <property type="entry name" value="RIBONUCLEASE VAPC2"/>
    <property type="match status" value="1"/>
</dbReference>
<dbReference type="HAMAP" id="MF_00265">
    <property type="entry name" value="VapC_Nob1"/>
    <property type="match status" value="1"/>
</dbReference>
<evidence type="ECO:0000256" key="4">
    <source>
        <dbReference type="ARBA" id="ARBA00022723"/>
    </source>
</evidence>
<evidence type="ECO:0000256" key="1">
    <source>
        <dbReference type="ARBA" id="ARBA00001946"/>
    </source>
</evidence>
<feature type="binding site" evidence="8">
    <location>
        <position position="99"/>
    </location>
    <ligand>
        <name>Mg(2+)</name>
        <dbReference type="ChEBI" id="CHEBI:18420"/>
    </ligand>
</feature>
<keyword evidence="5 8" id="KW-0378">Hydrolase</keyword>
<keyword evidence="11" id="KW-1185">Reference proteome</keyword>
<dbReference type="Gene3D" id="3.40.50.1010">
    <property type="entry name" value="5'-nuclease"/>
    <property type="match status" value="1"/>
</dbReference>
<organism evidence="10 11">
    <name type="scientific">Kingella oralis ATCC 51147</name>
    <dbReference type="NCBI Taxonomy" id="629741"/>
    <lineage>
        <taxon>Bacteria</taxon>
        <taxon>Pseudomonadati</taxon>
        <taxon>Pseudomonadota</taxon>
        <taxon>Betaproteobacteria</taxon>
        <taxon>Neisseriales</taxon>
        <taxon>Neisseriaceae</taxon>
        <taxon>Kingella</taxon>
    </lineage>
</organism>
<dbReference type="GeneID" id="84907148"/>
<dbReference type="SUPFAM" id="SSF88723">
    <property type="entry name" value="PIN domain-like"/>
    <property type="match status" value="1"/>
</dbReference>
<keyword evidence="6 8" id="KW-0460">Magnesium</keyword>
<keyword evidence="2 8" id="KW-1277">Toxin-antitoxin system</keyword>